<dbReference type="eggNOG" id="COG5412">
    <property type="taxonomic scope" value="Bacteria"/>
</dbReference>
<evidence type="ECO:0000313" key="5">
    <source>
        <dbReference type="Proteomes" id="UP000028875"/>
    </source>
</evidence>
<dbReference type="RefSeq" id="WP_051739296.1">
    <property type="nucleotide sequence ID" value="NZ_BNER01000005.1"/>
</dbReference>
<feature type="transmembrane region" description="Helical" evidence="2">
    <location>
        <begin position="363"/>
        <end position="388"/>
    </location>
</feature>
<dbReference type="PANTHER" id="PTHR37813">
    <property type="entry name" value="FELS-2 PROPHAGE PROTEIN"/>
    <property type="match status" value="1"/>
</dbReference>
<keyword evidence="2" id="KW-0812">Transmembrane</keyword>
<accession>A0A024QH21</accession>
<evidence type="ECO:0000313" key="4">
    <source>
        <dbReference type="EMBL" id="CDQ41512.1"/>
    </source>
</evidence>
<keyword evidence="2" id="KW-1133">Transmembrane helix</keyword>
<gene>
    <name evidence="4" type="ORF">BN990_03885</name>
</gene>
<reference evidence="5" key="2">
    <citation type="submission" date="2014-05" db="EMBL/GenBank/DDBJ databases">
        <title>Draft genome sequence of Virgibacillus massiliensis Vm-5.</title>
        <authorList>
            <person name="Khelaifia S."/>
            <person name="Croce O."/>
            <person name="Lagier J.C."/>
            <person name="Raoult D."/>
        </authorList>
    </citation>
    <scope>NUCLEOTIDE SEQUENCE [LARGE SCALE GENOMIC DNA]</scope>
    <source>
        <strain evidence="5">Vm-5</strain>
    </source>
</reference>
<dbReference type="Pfam" id="PF10145">
    <property type="entry name" value="PhageMin_Tail"/>
    <property type="match status" value="1"/>
</dbReference>
<organism evidence="4 5">
    <name type="scientific">Virgibacillus massiliensis</name>
    <dbReference type="NCBI Taxonomy" id="1462526"/>
    <lineage>
        <taxon>Bacteria</taxon>
        <taxon>Bacillati</taxon>
        <taxon>Bacillota</taxon>
        <taxon>Bacilli</taxon>
        <taxon>Bacillales</taxon>
        <taxon>Bacillaceae</taxon>
        <taxon>Virgibacillus</taxon>
    </lineage>
</organism>
<name>A0A024QH21_9BACI</name>
<feature type="domain" description="Phage tail tape measure protein" evidence="3">
    <location>
        <begin position="96"/>
        <end position="265"/>
    </location>
</feature>
<feature type="transmembrane region" description="Helical" evidence="2">
    <location>
        <begin position="430"/>
        <end position="452"/>
    </location>
</feature>
<dbReference type="Proteomes" id="UP000028875">
    <property type="component" value="Unassembled WGS sequence"/>
</dbReference>
<feature type="transmembrane region" description="Helical" evidence="2">
    <location>
        <begin position="400"/>
        <end position="424"/>
    </location>
</feature>
<dbReference type="NCBIfam" id="TIGR01760">
    <property type="entry name" value="tape_meas_TP901"/>
    <property type="match status" value="1"/>
</dbReference>
<evidence type="ECO:0000256" key="2">
    <source>
        <dbReference type="SAM" id="Phobius"/>
    </source>
</evidence>
<dbReference type="PANTHER" id="PTHR37813:SF1">
    <property type="entry name" value="FELS-2 PROPHAGE PROTEIN"/>
    <property type="match status" value="1"/>
</dbReference>
<dbReference type="EMBL" id="CCDP010000003">
    <property type="protein sequence ID" value="CDQ41512.1"/>
    <property type="molecule type" value="Genomic_DNA"/>
</dbReference>
<evidence type="ECO:0000256" key="1">
    <source>
        <dbReference type="ARBA" id="ARBA00022612"/>
    </source>
</evidence>
<protein>
    <submittedName>
        <fullName evidence="4">Phage tail tape measure protein, TP901 family, core region</fullName>
    </submittedName>
</protein>
<keyword evidence="5" id="KW-1185">Reference proteome</keyword>
<evidence type="ECO:0000259" key="3">
    <source>
        <dbReference type="Pfam" id="PF10145"/>
    </source>
</evidence>
<feature type="transmembrane region" description="Helical" evidence="2">
    <location>
        <begin position="464"/>
        <end position="489"/>
    </location>
</feature>
<keyword evidence="2" id="KW-0472">Membrane</keyword>
<dbReference type="STRING" id="1462526.BN990_03885"/>
<comment type="caution">
    <text evidence="4">The sequence shown here is derived from an EMBL/GenBank/DDBJ whole genome shotgun (WGS) entry which is preliminary data.</text>
</comment>
<dbReference type="AlphaFoldDB" id="A0A024QH21"/>
<keyword evidence="1" id="KW-1188">Viral release from host cell</keyword>
<sequence length="795" mass="85344">MADGSITIDTKIDQKGAEQGVGTLQKNLNGTAKKMKKVGGQMSKYVTAPMAALGTASIVAADTVDKAYNNIIVGTGATGDKLDSLKSSFDNVFKNVPNSADEVSNAISNLNTLTGATGPVLEDLTKNVLDASRTLGEDGVANSEAFGQAMGQWQIPADQGVTKLDELYQMTKDYGVGLDQITGHLNTYGSVLQNAGFNMTESADLMARLEAKGISVSRVMPGLNKAFRNWADEGKNSREEFEKVANKMRDAETETEALKIATEAFGAEGAQRMTTAIRNGAIPALDELGEGFDDTKGGIQETSDQTKTIGERFQELKNRITSDMAPLGQIFLDLAERWLPPIIDGVTKLASWFNNLSPTTQKLVVVLGAVAAAIGPLLLVLGSLMSALPAIIPMIKGVGAAFRFMTGPVGLIINLVALLAIFVVTHWEQIKAVTITVFTAIWGFLQSTWNVIVEVVKIAVQGIWGTIQAIWTMIKTITVTIFTGIWTFLQATWNVIWTVIKTVAQGIWGTIKAVWNMIKTTTQAVWNAIKTVISTVWNIIKSIVQGAINVVKTVITTVWNTIKAVTTTVWNTIKKIISTVWNTIKTIVSRAINGVKSTISSVWNIIKSITSSVWNGIKDTVGGFIDTIWGTVKRVFGKIKDFIGDAWDGVKSGTDDVWDGITGSVKGAINGVIGAINGMIDALNGLSIKLPKIPDWVPGLGGKGGGSISFPNIPNIPSLDVGTNFVAKDGLAMIHKGEAVVPKEYNPALGNGKGNENKQPVIINLRLGASNFSSFVDDITRNQDRKRSTLKRFRG</sequence>
<dbReference type="OrthoDB" id="28713at2"/>
<dbReference type="Gene3D" id="1.20.120.20">
    <property type="entry name" value="Apolipoprotein"/>
    <property type="match status" value="2"/>
</dbReference>
<proteinExistence type="predicted"/>
<dbReference type="eggNOG" id="COG5280">
    <property type="taxonomic scope" value="Bacteria"/>
</dbReference>
<reference evidence="4 5" key="1">
    <citation type="submission" date="2014-03" db="EMBL/GenBank/DDBJ databases">
        <authorList>
            <person name="Urmite Genomes U."/>
        </authorList>
    </citation>
    <scope>NUCLEOTIDE SEQUENCE [LARGE SCALE GENOMIC DNA]</scope>
    <source>
        <strain evidence="4 5">Vm-5</strain>
    </source>
</reference>
<dbReference type="InterPro" id="IPR010090">
    <property type="entry name" value="Phage_tape_meas"/>
</dbReference>